<protein>
    <submittedName>
        <fullName evidence="4">Rap-GAP domain-containing protein</fullName>
    </submittedName>
</protein>
<feature type="region of interest" description="Disordered" evidence="1">
    <location>
        <begin position="204"/>
        <end position="225"/>
    </location>
</feature>
<feature type="compositionally biased region" description="Polar residues" evidence="1">
    <location>
        <begin position="214"/>
        <end position="223"/>
    </location>
</feature>
<accession>A0A183I1M8</accession>
<dbReference type="STRING" id="387005.A0A183I1M8"/>
<gene>
    <name evidence="2" type="ORF">OFLC_LOCUS13642</name>
</gene>
<evidence type="ECO:0000313" key="3">
    <source>
        <dbReference type="Proteomes" id="UP000267606"/>
    </source>
</evidence>
<dbReference type="AlphaFoldDB" id="A0A183I1M8"/>
<sequence>ILFHEIFVCSNIKIKSSFGRHIKPTSDFDQDFRLVIKGVDVDIESQIIAIIAECDLHSPVFDDPSRPFDAMTRRNIYLDEVDMCIVIFLLDDTTGVILKIAMMREPIKENTVLHFDMSGVLMCFNQRGPRKSYLEVQRLQEIGAVEWEKPKHNELELHDIKYNSSVLSRRQTRLRARNAAIREGNISSTALSATVTNSSRAFDRRYLPEDDSGPSRSQESVSGSRRRKLLRIVYLGDTDSSDSDYQPPSR</sequence>
<dbReference type="Proteomes" id="UP000267606">
    <property type="component" value="Unassembled WGS sequence"/>
</dbReference>
<reference evidence="4" key="1">
    <citation type="submission" date="2016-06" db="UniProtKB">
        <authorList>
            <consortium name="WormBaseParasite"/>
        </authorList>
    </citation>
    <scope>IDENTIFICATION</scope>
</reference>
<dbReference type="EMBL" id="UZAJ01040311">
    <property type="protein sequence ID" value="VDP14280.1"/>
    <property type="molecule type" value="Genomic_DNA"/>
</dbReference>
<organism evidence="4">
    <name type="scientific">Onchocerca flexuosa</name>
    <dbReference type="NCBI Taxonomy" id="387005"/>
    <lineage>
        <taxon>Eukaryota</taxon>
        <taxon>Metazoa</taxon>
        <taxon>Ecdysozoa</taxon>
        <taxon>Nematoda</taxon>
        <taxon>Chromadorea</taxon>
        <taxon>Rhabditida</taxon>
        <taxon>Spirurina</taxon>
        <taxon>Spiruromorpha</taxon>
        <taxon>Filarioidea</taxon>
        <taxon>Onchocercidae</taxon>
        <taxon>Onchocerca</taxon>
    </lineage>
</organism>
<name>A0A183I1M8_9BILA</name>
<dbReference type="WBParaSite" id="OFLC_0001364101-mRNA-1">
    <property type="protein sequence ID" value="OFLC_0001364101-mRNA-1"/>
    <property type="gene ID" value="OFLC_0001364101"/>
</dbReference>
<evidence type="ECO:0000256" key="1">
    <source>
        <dbReference type="SAM" id="MobiDB-lite"/>
    </source>
</evidence>
<proteinExistence type="predicted"/>
<evidence type="ECO:0000313" key="2">
    <source>
        <dbReference type="EMBL" id="VDP14280.1"/>
    </source>
</evidence>
<keyword evidence="3" id="KW-1185">Reference proteome</keyword>
<reference evidence="2 3" key="2">
    <citation type="submission" date="2018-11" db="EMBL/GenBank/DDBJ databases">
        <authorList>
            <consortium name="Pathogen Informatics"/>
        </authorList>
    </citation>
    <scope>NUCLEOTIDE SEQUENCE [LARGE SCALE GENOMIC DNA]</scope>
</reference>
<evidence type="ECO:0000313" key="4">
    <source>
        <dbReference type="WBParaSite" id="OFLC_0001364101-mRNA-1"/>
    </source>
</evidence>